<evidence type="ECO:0000313" key="2">
    <source>
        <dbReference type="Proteomes" id="UP001527866"/>
    </source>
</evidence>
<dbReference type="RefSeq" id="WP_270684221.1">
    <property type="nucleotide sequence ID" value="NZ_JAQFWQ010000011.1"/>
</dbReference>
<evidence type="ECO:0000313" key="1">
    <source>
        <dbReference type="EMBL" id="MDA2810212.1"/>
    </source>
</evidence>
<reference evidence="1 2" key="1">
    <citation type="submission" date="2023-01" db="EMBL/GenBank/DDBJ databases">
        <title>Draft genome sequence of Nocardiopsis sp. RSe5-2 isolated from halophytes.</title>
        <authorList>
            <person name="Duangmal K."/>
            <person name="Chantavorakit T."/>
        </authorList>
    </citation>
    <scope>NUCLEOTIDE SEQUENCE [LARGE SCALE GENOMIC DNA]</scope>
    <source>
        <strain evidence="1 2">RSe5-2</strain>
    </source>
</reference>
<evidence type="ECO:0008006" key="3">
    <source>
        <dbReference type="Google" id="ProtNLM"/>
    </source>
</evidence>
<keyword evidence="2" id="KW-1185">Reference proteome</keyword>
<name>A0ABT4TZT1_9ACTN</name>
<gene>
    <name evidence="1" type="ORF">O4J56_06135</name>
</gene>
<sequence>MHVFVTIPLDQGGTAPAQVVREVIADLFGPRRPPWPGGHYAVRTWDRADGGDLLQVSLASDTAPADRAIDRAEEAARAHGLRPTAAEVPLEEVPSPLWNSGVAGPGFDAASKRLCAAVAPALARAASELVHDTGKAGAYRLALRLMAANAGAAVLESEQRHLTSRDFGELVSLRLLSYRSHYEGAKNARATDPDAFERRCAGFYEALGAYARDLVRDCAASPVPAAGDEPARTWVEAVRGRFGPLRDLCRDGLIAHEGPTLDAYGGEGGARPPASAFHADLSEAMSELLHRNPDFMAYRIQTSLLYSCLHTLGFTLAERYLFCYILARANEEVAGRGAEELAQGLDAVAREVAAG</sequence>
<dbReference type="EMBL" id="JAQFWQ010000011">
    <property type="protein sequence ID" value="MDA2810212.1"/>
    <property type="molecule type" value="Genomic_DNA"/>
</dbReference>
<dbReference type="Proteomes" id="UP001527866">
    <property type="component" value="Unassembled WGS sequence"/>
</dbReference>
<accession>A0ABT4TZT1</accession>
<organism evidence="1 2">
    <name type="scientific">Nocardiopsis endophytica</name>
    <dbReference type="NCBI Taxonomy" id="3018445"/>
    <lineage>
        <taxon>Bacteria</taxon>
        <taxon>Bacillati</taxon>
        <taxon>Actinomycetota</taxon>
        <taxon>Actinomycetes</taxon>
        <taxon>Streptosporangiales</taxon>
        <taxon>Nocardiopsidaceae</taxon>
        <taxon>Nocardiopsis</taxon>
    </lineage>
</organism>
<protein>
    <recommendedName>
        <fullName evidence="3">Thiopeptide-type bacteriocin biosynthesis domain-containing protein</fullName>
    </recommendedName>
</protein>
<proteinExistence type="predicted"/>
<comment type="caution">
    <text evidence="1">The sequence shown here is derived from an EMBL/GenBank/DDBJ whole genome shotgun (WGS) entry which is preliminary data.</text>
</comment>